<keyword evidence="2" id="KW-1185">Reference proteome</keyword>
<protein>
    <submittedName>
        <fullName evidence="1">Uncharacterized protein</fullName>
    </submittedName>
</protein>
<comment type="caution">
    <text evidence="1">The sequence shown here is derived from an EMBL/GenBank/DDBJ whole genome shotgun (WGS) entry which is preliminary data.</text>
</comment>
<evidence type="ECO:0000313" key="2">
    <source>
        <dbReference type="Proteomes" id="UP001273166"/>
    </source>
</evidence>
<reference evidence="1" key="2">
    <citation type="submission" date="2023-06" db="EMBL/GenBank/DDBJ databases">
        <authorList>
            <consortium name="Lawrence Berkeley National Laboratory"/>
            <person name="Mondo S.J."/>
            <person name="Hensen N."/>
            <person name="Bonometti L."/>
            <person name="Westerberg I."/>
            <person name="Brannstrom I.O."/>
            <person name="Guillou S."/>
            <person name="Cros-Aarteil S."/>
            <person name="Calhoun S."/>
            <person name="Haridas S."/>
            <person name="Kuo A."/>
            <person name="Pangilinan J."/>
            <person name="Riley R."/>
            <person name="Labutti K."/>
            <person name="Andreopoulos B."/>
            <person name="Lipzen A."/>
            <person name="Chen C."/>
            <person name="Yanf M."/>
            <person name="Daum C."/>
            <person name="Ng V."/>
            <person name="Clum A."/>
            <person name="Steindorff A."/>
            <person name="Ohm R."/>
            <person name="Martin F."/>
            <person name="Silar P."/>
            <person name="Natvig D."/>
            <person name="Lalanne C."/>
            <person name="Gautier V."/>
            <person name="Ament-Velasquez S.L."/>
            <person name="Kruys A."/>
            <person name="Hutchinson M.I."/>
            <person name="Powell A.J."/>
            <person name="Barry K."/>
            <person name="Miller A.N."/>
            <person name="Grigoriev I.V."/>
            <person name="Debuchy R."/>
            <person name="Gladieux P."/>
            <person name="Thoren M.H."/>
            <person name="Johannesson H."/>
        </authorList>
    </citation>
    <scope>NUCLEOTIDE SEQUENCE</scope>
    <source>
        <strain evidence="1">CBS 333.67</strain>
    </source>
</reference>
<gene>
    <name evidence="1" type="ORF">B0T15DRAFT_843</name>
</gene>
<name>A0AAJ0H074_9PEZI</name>
<reference evidence="1" key="1">
    <citation type="journal article" date="2023" name="Mol. Phylogenet. Evol.">
        <title>Genome-scale phylogeny and comparative genomics of the fungal order Sordariales.</title>
        <authorList>
            <person name="Hensen N."/>
            <person name="Bonometti L."/>
            <person name="Westerberg I."/>
            <person name="Brannstrom I.O."/>
            <person name="Guillou S."/>
            <person name="Cros-Aarteil S."/>
            <person name="Calhoun S."/>
            <person name="Haridas S."/>
            <person name="Kuo A."/>
            <person name="Mondo S."/>
            <person name="Pangilinan J."/>
            <person name="Riley R."/>
            <person name="LaButti K."/>
            <person name="Andreopoulos B."/>
            <person name="Lipzen A."/>
            <person name="Chen C."/>
            <person name="Yan M."/>
            <person name="Daum C."/>
            <person name="Ng V."/>
            <person name="Clum A."/>
            <person name="Steindorff A."/>
            <person name="Ohm R.A."/>
            <person name="Martin F."/>
            <person name="Silar P."/>
            <person name="Natvig D.O."/>
            <person name="Lalanne C."/>
            <person name="Gautier V."/>
            <person name="Ament-Velasquez S.L."/>
            <person name="Kruys A."/>
            <person name="Hutchinson M.I."/>
            <person name="Powell A.J."/>
            <person name="Barry K."/>
            <person name="Miller A.N."/>
            <person name="Grigoriev I.V."/>
            <person name="Debuchy R."/>
            <person name="Gladieux P."/>
            <person name="Hiltunen Thoren M."/>
            <person name="Johannesson H."/>
        </authorList>
    </citation>
    <scope>NUCLEOTIDE SEQUENCE</scope>
    <source>
        <strain evidence="1">CBS 333.67</strain>
    </source>
</reference>
<accession>A0AAJ0H074</accession>
<organism evidence="1 2">
    <name type="scientific">Chaetomium strumarium</name>
    <dbReference type="NCBI Taxonomy" id="1170767"/>
    <lineage>
        <taxon>Eukaryota</taxon>
        <taxon>Fungi</taxon>
        <taxon>Dikarya</taxon>
        <taxon>Ascomycota</taxon>
        <taxon>Pezizomycotina</taxon>
        <taxon>Sordariomycetes</taxon>
        <taxon>Sordariomycetidae</taxon>
        <taxon>Sordariales</taxon>
        <taxon>Chaetomiaceae</taxon>
        <taxon>Chaetomium</taxon>
    </lineage>
</organism>
<evidence type="ECO:0000313" key="1">
    <source>
        <dbReference type="EMBL" id="KAK3309342.1"/>
    </source>
</evidence>
<dbReference type="Proteomes" id="UP001273166">
    <property type="component" value="Unassembled WGS sequence"/>
</dbReference>
<dbReference type="RefSeq" id="XP_062725122.1">
    <property type="nucleotide sequence ID" value="XM_062871377.1"/>
</dbReference>
<dbReference type="EMBL" id="JAUDZG010000001">
    <property type="protein sequence ID" value="KAK3309342.1"/>
    <property type="molecule type" value="Genomic_DNA"/>
</dbReference>
<proteinExistence type="predicted"/>
<dbReference type="GeneID" id="87890206"/>
<dbReference type="AlphaFoldDB" id="A0AAJ0H074"/>
<sequence>MPRVPRNAVDDPEISVRLKYGIHTIFLFTMVDWTFSRLTTELLSILRDRYPDGLTASTGDPQKTPVPASDDDIRVAYALPKNANDLSQGWKNIKAQPSDLLGKKGLTDTCSVAFALLDPTADEGDVQFQVEVPTLEDEEA</sequence>